<dbReference type="EMBL" id="CP001791">
    <property type="protein sequence ID" value="ADH98108.1"/>
    <property type="molecule type" value="Genomic_DNA"/>
</dbReference>
<evidence type="ECO:0000259" key="2">
    <source>
        <dbReference type="Pfam" id="PF07905"/>
    </source>
</evidence>
<organism evidence="5 6">
    <name type="scientific">Bacillus selenitireducens (strain ATCC 700615 / DSM 15326 / MLS10)</name>
    <dbReference type="NCBI Taxonomy" id="439292"/>
    <lineage>
        <taxon>Bacteria</taxon>
        <taxon>Bacillati</taxon>
        <taxon>Bacillota</taxon>
        <taxon>Bacilli</taxon>
        <taxon>Bacillales</taxon>
        <taxon>Bacillaceae</taxon>
        <taxon>Salisediminibacterium</taxon>
    </lineage>
</organism>
<dbReference type="STRING" id="439292.Bsel_0572"/>
<dbReference type="HOGENOM" id="CLU_017436_3_0_9"/>
<sequence>MRLNDLLEQEVLKGATAVAGEKGLMNQVTSVTMMDAPDIADFVKQDQLLLTTGYHLQNNPDLLMSIVIRMTEEGCAGLGLKVNRFLDHIPPSVIDVANEGGLPVIALPDEPSLGDMVNSVLKAILDERTQALSEAMAIHRRFTDLIVGGKGLYEVLDQLSRHICAPVLLLDYRLNLLESSRKFDEDFCFVLAEKVHEVIQQDDLANGAIRKLSMSVSQESEKQMISCCPVQMNVYQKGYLIVFLDIDQAGASERLAVEQAMNVIAFELMKLHAVEQQEQIQKNEFLTEYVEGRFSSEKDLGRRGEGYGLRRSCTYLCVAIRPDHEDELYRGVGQAPESERRLFKNAIYEQLQIWFDYYFDDVVFFSKNEVYVALIPKPDDEWEDWLMKGLVTIQKEMEEFLFISISFGIGNPAAQLLQVPDSFKEALETLHNGRRMGQEAFIKWTDTKGVTELLRTVSPQKLREFYESTLKSLVLSSKKEDEDLIKTLTVYLEHNGQIAETAKALFVHRNTVIYRLKKCEDKLQVNLKHADDIHKLRTALLVREMIE</sequence>
<feature type="domain" description="CdaR GGDEF-like" evidence="4">
    <location>
        <begin position="292"/>
        <end position="430"/>
    </location>
</feature>
<evidence type="ECO:0000259" key="4">
    <source>
        <dbReference type="Pfam" id="PF17853"/>
    </source>
</evidence>
<reference evidence="5" key="1">
    <citation type="submission" date="2009-10" db="EMBL/GenBank/DDBJ databases">
        <title>Complete sequence of Bacillus selenitireducens MLS10.</title>
        <authorList>
            <consortium name="US DOE Joint Genome Institute"/>
            <person name="Lucas S."/>
            <person name="Copeland A."/>
            <person name="Lapidus A."/>
            <person name="Glavina del Rio T."/>
            <person name="Dalin E."/>
            <person name="Tice H."/>
            <person name="Bruce D."/>
            <person name="Goodwin L."/>
            <person name="Pitluck S."/>
            <person name="Sims D."/>
            <person name="Brettin T."/>
            <person name="Detter J.C."/>
            <person name="Han C."/>
            <person name="Larimer F."/>
            <person name="Land M."/>
            <person name="Hauser L."/>
            <person name="Kyrpides N."/>
            <person name="Ovchinnikova G."/>
            <person name="Stolz J."/>
        </authorList>
    </citation>
    <scope>NUCLEOTIDE SEQUENCE [LARGE SCALE GENOMIC DNA]</scope>
    <source>
        <strain evidence="5">MLS10</strain>
    </source>
</reference>
<dbReference type="eggNOG" id="COG2508">
    <property type="taxonomic scope" value="Bacteria"/>
</dbReference>
<comment type="similarity">
    <text evidence="1">Belongs to the CdaR family.</text>
</comment>
<dbReference type="Pfam" id="PF07905">
    <property type="entry name" value="PucR"/>
    <property type="match status" value="1"/>
</dbReference>
<dbReference type="PANTHER" id="PTHR33744:SF1">
    <property type="entry name" value="DNA-BINDING TRANSCRIPTIONAL ACTIVATOR ADER"/>
    <property type="match status" value="1"/>
</dbReference>
<dbReference type="Pfam" id="PF13556">
    <property type="entry name" value="HTH_30"/>
    <property type="match status" value="1"/>
</dbReference>
<dbReference type="InterPro" id="IPR025736">
    <property type="entry name" value="PucR_C-HTH_dom"/>
</dbReference>
<dbReference type="InterPro" id="IPR012914">
    <property type="entry name" value="PucR_dom"/>
</dbReference>
<dbReference type="AlphaFoldDB" id="D6XY35"/>
<keyword evidence="6" id="KW-1185">Reference proteome</keyword>
<evidence type="ECO:0000313" key="5">
    <source>
        <dbReference type="EMBL" id="ADH98108.1"/>
    </source>
</evidence>
<accession>D6XY35</accession>
<feature type="domain" description="PucR C-terminal helix-turn-helix" evidence="3">
    <location>
        <begin position="484"/>
        <end position="541"/>
    </location>
</feature>
<dbReference type="PANTHER" id="PTHR33744">
    <property type="entry name" value="CARBOHYDRATE DIACID REGULATOR"/>
    <property type="match status" value="1"/>
</dbReference>
<protein>
    <submittedName>
        <fullName evidence="5">Transcriptional regulator, PucR family</fullName>
    </submittedName>
</protein>
<gene>
    <name evidence="5" type="ordered locus">Bsel_0572</name>
</gene>
<evidence type="ECO:0000313" key="6">
    <source>
        <dbReference type="Proteomes" id="UP000000271"/>
    </source>
</evidence>
<dbReference type="InterPro" id="IPR041522">
    <property type="entry name" value="CdaR_GGDEF"/>
</dbReference>
<name>D6XY35_BACIE</name>
<feature type="domain" description="Purine catabolism PurC-like" evidence="2">
    <location>
        <begin position="5"/>
        <end position="124"/>
    </location>
</feature>
<dbReference type="InterPro" id="IPR042070">
    <property type="entry name" value="PucR_C-HTH_sf"/>
</dbReference>
<dbReference type="Pfam" id="PF17853">
    <property type="entry name" value="GGDEF_2"/>
    <property type="match status" value="1"/>
</dbReference>
<dbReference type="Gene3D" id="1.10.10.2840">
    <property type="entry name" value="PucR C-terminal helix-turn-helix domain"/>
    <property type="match status" value="1"/>
</dbReference>
<evidence type="ECO:0000256" key="1">
    <source>
        <dbReference type="ARBA" id="ARBA00006754"/>
    </source>
</evidence>
<evidence type="ECO:0000259" key="3">
    <source>
        <dbReference type="Pfam" id="PF13556"/>
    </source>
</evidence>
<dbReference type="KEGG" id="bse:Bsel_0572"/>
<proteinExistence type="inferred from homology"/>
<dbReference type="InterPro" id="IPR051448">
    <property type="entry name" value="CdaR-like_regulators"/>
</dbReference>
<dbReference type="Proteomes" id="UP000000271">
    <property type="component" value="Chromosome"/>
</dbReference>